<dbReference type="OMA" id="HIAGCTQ"/>
<name>A1CA19_ASPCL</name>
<dbReference type="InterPro" id="IPR036291">
    <property type="entry name" value="NAD(P)-bd_dom_sf"/>
</dbReference>
<keyword evidence="1" id="KW-0812">Transmembrane</keyword>
<evidence type="ECO:0000256" key="1">
    <source>
        <dbReference type="SAM" id="Phobius"/>
    </source>
</evidence>
<dbReference type="eggNOG" id="ENOG502RZZG">
    <property type="taxonomic scope" value="Eukaryota"/>
</dbReference>
<sequence length="499" mass="56232">MAVKTMRRAFGSIPRHDTLQLLQGLLQRLSHLLHIAISFILLPFDNAVLLAACLVGYALHLVSRSSPSRRRKAALGTAGFYPKTVLVTGIDTHYGLAVARAWYYQGHRVVGVNITHTSIRPGEGMSRTIAAFYSIPKAQYVSRLLDLIHREKVDIWVPCSDQLTVMEDAMAKEVVESRTDCKCIHLDTELAARFNQPESFLQYLVEKDLPVVETHQVQSRASIHKILHRSPSKIYHMRSASSLAAGGKVVVLPKRTLSLTYSEVSEIQISKDRPWMLQQQTRLGTYYAELLVVRGFVKAITIRPSNHQLIWGRSRLDEALAIAIRKLMERFAMQGGPRMTGHLCVELMIDEEFDTNSVRHVIHIAGCTQGAAAVKTLLLDASGSFPAGCLSVLSPQAQGSPAETTNTHIGTMMCRTPVQNSKFDEALQARDFHRLALIISEGMQVLDCLNHAASQFVFWKNWRYSHFDPLPWWWDVHIYQPIKHFEMAFEKPAAYDKNI</sequence>
<accession>A1CA19</accession>
<dbReference type="VEuPathDB" id="FungiDB:ACLA_010100"/>
<evidence type="ECO:0000313" key="3">
    <source>
        <dbReference type="Proteomes" id="UP000006701"/>
    </source>
</evidence>
<dbReference type="OrthoDB" id="186626at2759"/>
<dbReference type="GeneID" id="4706590"/>
<organism evidence="2 3">
    <name type="scientific">Aspergillus clavatus (strain ATCC 1007 / CBS 513.65 / DSM 816 / NCTC 3887 / NRRL 1 / QM 1276 / 107)</name>
    <dbReference type="NCBI Taxonomy" id="344612"/>
    <lineage>
        <taxon>Eukaryota</taxon>
        <taxon>Fungi</taxon>
        <taxon>Dikarya</taxon>
        <taxon>Ascomycota</taxon>
        <taxon>Pezizomycotina</taxon>
        <taxon>Eurotiomycetes</taxon>
        <taxon>Eurotiomycetidae</taxon>
        <taxon>Eurotiales</taxon>
        <taxon>Aspergillaceae</taxon>
        <taxon>Aspergillus</taxon>
        <taxon>Aspergillus subgen. Fumigati</taxon>
    </lineage>
</organism>
<gene>
    <name evidence="2" type="ORF">ACLA_010100</name>
</gene>
<feature type="transmembrane region" description="Helical" evidence="1">
    <location>
        <begin position="47"/>
        <end position="63"/>
    </location>
</feature>
<protein>
    <recommendedName>
        <fullName evidence="4">ATP-grasp domain-containing protein</fullName>
    </recommendedName>
</protein>
<dbReference type="HOGENOM" id="CLU_026180_1_0_1"/>
<evidence type="ECO:0008006" key="4">
    <source>
        <dbReference type="Google" id="ProtNLM"/>
    </source>
</evidence>
<keyword evidence="1" id="KW-1133">Transmembrane helix</keyword>
<proteinExistence type="predicted"/>
<dbReference type="Gene3D" id="3.40.50.20">
    <property type="match status" value="1"/>
</dbReference>
<keyword evidence="3" id="KW-1185">Reference proteome</keyword>
<dbReference type="EMBL" id="DS027049">
    <property type="protein sequence ID" value="EAW12587.1"/>
    <property type="molecule type" value="Genomic_DNA"/>
</dbReference>
<reference evidence="2 3" key="1">
    <citation type="journal article" date="2008" name="PLoS Genet.">
        <title>Genomic islands in the pathogenic filamentous fungus Aspergillus fumigatus.</title>
        <authorList>
            <person name="Fedorova N.D."/>
            <person name="Khaldi N."/>
            <person name="Joardar V.S."/>
            <person name="Maiti R."/>
            <person name="Amedeo P."/>
            <person name="Anderson M.J."/>
            <person name="Crabtree J."/>
            <person name="Silva J.C."/>
            <person name="Badger J.H."/>
            <person name="Albarraq A."/>
            <person name="Angiuoli S."/>
            <person name="Bussey H."/>
            <person name="Bowyer P."/>
            <person name="Cotty P.J."/>
            <person name="Dyer P.S."/>
            <person name="Egan A."/>
            <person name="Galens K."/>
            <person name="Fraser-Liggett C.M."/>
            <person name="Haas B.J."/>
            <person name="Inman J.M."/>
            <person name="Kent R."/>
            <person name="Lemieux S."/>
            <person name="Malavazi I."/>
            <person name="Orvis J."/>
            <person name="Roemer T."/>
            <person name="Ronning C.M."/>
            <person name="Sundaram J.P."/>
            <person name="Sutton G."/>
            <person name="Turner G."/>
            <person name="Venter J.C."/>
            <person name="White O.R."/>
            <person name="Whitty B.R."/>
            <person name="Youngman P."/>
            <person name="Wolfe K.H."/>
            <person name="Goldman G.H."/>
            <person name="Wortman J.R."/>
            <person name="Jiang B."/>
            <person name="Denning D.W."/>
            <person name="Nierman W.C."/>
        </authorList>
    </citation>
    <scope>NUCLEOTIDE SEQUENCE [LARGE SCALE GENOMIC DNA]</scope>
    <source>
        <strain evidence="3">ATCC 1007 / CBS 513.65 / DSM 816 / NCTC 3887 / NRRL 1</strain>
    </source>
</reference>
<evidence type="ECO:0000313" key="2">
    <source>
        <dbReference type="EMBL" id="EAW12587.1"/>
    </source>
</evidence>
<dbReference type="AlphaFoldDB" id="A1CA19"/>
<dbReference type="Proteomes" id="UP000006701">
    <property type="component" value="Unassembled WGS sequence"/>
</dbReference>
<dbReference type="KEGG" id="act:ACLA_010100"/>
<keyword evidence="1" id="KW-0472">Membrane</keyword>
<dbReference type="SUPFAM" id="SSF51735">
    <property type="entry name" value="NAD(P)-binding Rossmann-fold domains"/>
    <property type="match status" value="1"/>
</dbReference>
<dbReference type="RefSeq" id="XP_001274013.1">
    <property type="nucleotide sequence ID" value="XM_001274012.1"/>
</dbReference>